<dbReference type="Pfam" id="PF00395">
    <property type="entry name" value="SLH"/>
    <property type="match status" value="1"/>
</dbReference>
<protein>
    <submittedName>
        <fullName evidence="5">Propeptide PepSY amd peptidase M4</fullName>
    </submittedName>
    <submittedName>
        <fullName evidence="4">S-layer homology domain protein</fullName>
    </submittedName>
</protein>
<dbReference type="EMBL" id="CDGJ01000032">
    <property type="protein sequence ID" value="CEJ06680.1"/>
    <property type="molecule type" value="Genomic_DNA"/>
</dbReference>
<reference evidence="4" key="2">
    <citation type="submission" date="2020-01" db="EMBL/GenBank/DDBJ databases">
        <authorList>
            <person name="Hornung B."/>
        </authorList>
    </citation>
    <scope>NUCLEOTIDE SEQUENCE</scope>
    <source>
        <strain evidence="4">PacBioINE</strain>
    </source>
</reference>
<dbReference type="InterPro" id="IPR001119">
    <property type="entry name" value="SLH_dom"/>
</dbReference>
<keyword evidence="6" id="KW-1185">Reference proteome</keyword>
<dbReference type="AlphaFoldDB" id="A0A8S0XAY7"/>
<evidence type="ECO:0000313" key="4">
    <source>
        <dbReference type="EMBL" id="CAA7600546.1"/>
    </source>
</evidence>
<organism evidence="4">
    <name type="scientific">Acididesulfobacillus acetoxydans</name>
    <dbReference type="NCBI Taxonomy" id="1561005"/>
    <lineage>
        <taxon>Bacteria</taxon>
        <taxon>Bacillati</taxon>
        <taxon>Bacillota</taxon>
        <taxon>Clostridia</taxon>
        <taxon>Eubacteriales</taxon>
        <taxon>Peptococcaceae</taxon>
        <taxon>Acididesulfobacillus</taxon>
    </lineage>
</organism>
<accession>A0A8S0XAY7</accession>
<evidence type="ECO:0000313" key="5">
    <source>
        <dbReference type="EMBL" id="CEJ06680.1"/>
    </source>
</evidence>
<feature type="domain" description="SLH" evidence="2">
    <location>
        <begin position="596"/>
        <end position="631"/>
    </location>
</feature>
<sequence>MFFTKGSHAAKRYLALPAVSVLLWQLVFPSFALAGGLGFVAGGTVPAGPAAPGNASQTMPDPAVSLTKAIGIVKDNFTIPAEDTQFSSGLNMYNQTETWSLNWSSPGQPGGQFSAQVDAKSGEILNMNNWKGTNQPGPSVQIPKIQPDAAQAIAQKLVQRLDGSKMAELGLMPMDDQVIPLNTYGQTSYSVRWQRLVHGIPFPDNGVWVRVNSLNGDIQGYSLNWAPLSGIPSATGVISPSKAQASFLNNPMLTLEYFTPPPFGPLAAGQKTVVQLVYALNNAYQGGAIDALTGEPVKTGFPGMYAGWKGGFGGMPNQGFGGSFTVPLTPLEQSAVAENAKLISQNEAVAAVKRWVSVPDSLILRSANLTTDNMSGGNPVWNLNWSGGKITTPGQAQFMFARVDAVTGELLGFNLPYPGPGEGKPVIDRTQAQAVAESFIKKIEPGHFAEIKLADSDFPAGPGGPEINNGVQMFNYYRLVNGIPYRANGINISVDTVSQKIINYNFNWAKLNFPPVTGILTARQVSEDFLKAEPLKLMYVQVFNPGAGDHPPGIHLVYQPTPAGGTPASNMLDAKTGEFLGWNGQPASQMPRAHHFTDIADSFAAKEIALLGQAGVFGGYGNLFHPDESITAGSLFKAMLFLKNGYGGPMPYNAATDQDIIKTAQQQGWLKQDLQAGATVNREEFTKWMIRYLKLEPVAQLQGIYQAPYSDVSKDFTGYAALAKGIGLFNITGGTFAPTHVMTRADAAYGLVRALMLGQSGS</sequence>
<dbReference type="KEGG" id="aacx:DEACI_1199"/>
<dbReference type="RefSeq" id="WP_240984205.1">
    <property type="nucleotide sequence ID" value="NZ_CDGJ01000032.1"/>
</dbReference>
<feature type="domain" description="YcdB/YcdC repeated" evidence="3">
    <location>
        <begin position="76"/>
        <end position="225"/>
    </location>
</feature>
<dbReference type="Proteomes" id="UP001071230">
    <property type="component" value="Unassembled WGS sequence"/>
</dbReference>
<evidence type="ECO:0000313" key="6">
    <source>
        <dbReference type="Proteomes" id="UP001071230"/>
    </source>
</evidence>
<evidence type="ECO:0000259" key="3">
    <source>
        <dbReference type="Pfam" id="PF16244"/>
    </source>
</evidence>
<evidence type="ECO:0000259" key="2">
    <source>
        <dbReference type="Pfam" id="PF00395"/>
    </source>
</evidence>
<dbReference type="EMBL" id="LR746496">
    <property type="protein sequence ID" value="CAA7600546.1"/>
    <property type="molecule type" value="Genomic_DNA"/>
</dbReference>
<proteinExistence type="predicted"/>
<dbReference type="InterPro" id="IPR032599">
    <property type="entry name" value="YcdB/YcdC_rep_domain"/>
</dbReference>
<dbReference type="Proteomes" id="UP000836597">
    <property type="component" value="Chromosome"/>
</dbReference>
<evidence type="ECO:0000256" key="1">
    <source>
        <dbReference type="ARBA" id="ARBA00022737"/>
    </source>
</evidence>
<gene>
    <name evidence="5" type="ORF">DEACI_1129</name>
    <name evidence="4" type="ORF">DEACI_1199</name>
</gene>
<keyword evidence="1" id="KW-0677">Repeat</keyword>
<name>A0A8S0XAY7_9FIRM</name>
<reference evidence="5" key="1">
    <citation type="submission" date="2014-11" db="EMBL/GenBank/DDBJ databases">
        <authorList>
            <person name="Hornung B.V."/>
        </authorList>
    </citation>
    <scope>NUCLEOTIDE SEQUENCE</scope>
    <source>
        <strain evidence="5">INE</strain>
    </source>
</reference>
<dbReference type="Pfam" id="PF16244">
    <property type="entry name" value="DUF4901"/>
    <property type="match status" value="2"/>
</dbReference>
<feature type="domain" description="YcdB/YcdC repeated" evidence="3">
    <location>
        <begin position="347"/>
        <end position="508"/>
    </location>
</feature>